<dbReference type="EMBL" id="LKAM01000009">
    <property type="protein sequence ID" value="KUM46900.1"/>
    <property type="molecule type" value="Genomic_DNA"/>
</dbReference>
<keyword evidence="1" id="KW-1133">Transmembrane helix</keyword>
<feature type="transmembrane region" description="Helical" evidence="1">
    <location>
        <begin position="12"/>
        <end position="36"/>
    </location>
</feature>
<keyword evidence="2" id="KW-0496">Mitochondrion</keyword>
<dbReference type="AlphaFoldDB" id="A0A101LX18"/>
<geneLocation type="mitochondrion" evidence="2"/>
<proteinExistence type="predicted"/>
<sequence>MSMSSKSIDACSAPSIVCCLSSCLLQGVPLYIYILYPLSLS</sequence>
<name>A0A101LX18_PICGL</name>
<evidence type="ECO:0000256" key="1">
    <source>
        <dbReference type="SAM" id="Phobius"/>
    </source>
</evidence>
<comment type="caution">
    <text evidence="2">The sequence shown here is derived from an EMBL/GenBank/DDBJ whole genome shotgun (WGS) entry which is preliminary data.</text>
</comment>
<protein>
    <submittedName>
        <fullName evidence="2">Uncharacterized protein</fullName>
    </submittedName>
</protein>
<accession>A0A101LX18</accession>
<keyword evidence="1" id="KW-0472">Membrane</keyword>
<organism evidence="2">
    <name type="scientific">Picea glauca</name>
    <name type="common">White spruce</name>
    <name type="synonym">Pinus glauca</name>
    <dbReference type="NCBI Taxonomy" id="3330"/>
    <lineage>
        <taxon>Eukaryota</taxon>
        <taxon>Viridiplantae</taxon>
        <taxon>Streptophyta</taxon>
        <taxon>Embryophyta</taxon>
        <taxon>Tracheophyta</taxon>
        <taxon>Spermatophyta</taxon>
        <taxon>Pinopsida</taxon>
        <taxon>Pinidae</taxon>
        <taxon>Conifers I</taxon>
        <taxon>Pinales</taxon>
        <taxon>Pinaceae</taxon>
        <taxon>Picea</taxon>
    </lineage>
</organism>
<reference evidence="2" key="1">
    <citation type="journal article" date="2015" name="Genome Biol. Evol.">
        <title>Organellar Genomes of White Spruce (Picea glauca): Assembly and Annotation.</title>
        <authorList>
            <person name="Jackman S.D."/>
            <person name="Warren R.L."/>
            <person name="Gibb E.A."/>
            <person name="Vandervalk B.P."/>
            <person name="Mohamadi H."/>
            <person name="Chu J."/>
            <person name="Raymond A."/>
            <person name="Pleasance S."/>
            <person name="Coope R."/>
            <person name="Wildung M.R."/>
            <person name="Ritland C.E."/>
            <person name="Bousquet J."/>
            <person name="Jones S.J."/>
            <person name="Bohlmann J."/>
            <person name="Birol I."/>
        </authorList>
    </citation>
    <scope>NUCLEOTIDE SEQUENCE [LARGE SCALE GENOMIC DNA]</scope>
    <source>
        <tissue evidence="2">Flushing bud</tissue>
    </source>
</reference>
<evidence type="ECO:0000313" key="2">
    <source>
        <dbReference type="EMBL" id="KUM46900.1"/>
    </source>
</evidence>
<gene>
    <name evidence="2" type="ORF">ABT39_MTgene6355</name>
</gene>
<keyword evidence="1" id="KW-0812">Transmembrane</keyword>